<dbReference type="InterPro" id="IPR001763">
    <property type="entry name" value="Rhodanese-like_dom"/>
</dbReference>
<evidence type="ECO:0000313" key="8">
    <source>
        <dbReference type="EMBL" id="QNB46035.1"/>
    </source>
</evidence>
<dbReference type="OrthoDB" id="9802028at2"/>
<dbReference type="CDD" id="cd00158">
    <property type="entry name" value="RHOD"/>
    <property type="match status" value="1"/>
</dbReference>
<dbReference type="PROSITE" id="PS50206">
    <property type="entry name" value="RHODANESE_3"/>
    <property type="match status" value="1"/>
</dbReference>
<dbReference type="InterPro" id="IPR036188">
    <property type="entry name" value="FAD/NAD-bd_sf"/>
</dbReference>
<comment type="similarity">
    <text evidence="2">Belongs to the class-III pyridine nucleotide-disulfide oxidoreductase family.</text>
</comment>
<keyword evidence="9" id="KW-1185">Reference proteome</keyword>
<dbReference type="Pfam" id="PF07992">
    <property type="entry name" value="Pyr_redox_2"/>
    <property type="match status" value="1"/>
</dbReference>
<accession>A0A7G6E1T1</accession>
<dbReference type="RefSeq" id="WP_034424405.1">
    <property type="nucleotide sequence ID" value="NZ_CP045798.1"/>
</dbReference>
<dbReference type="SMART" id="SM00450">
    <property type="entry name" value="RHOD"/>
    <property type="match status" value="1"/>
</dbReference>
<evidence type="ECO:0000256" key="6">
    <source>
        <dbReference type="ARBA" id="ARBA00023284"/>
    </source>
</evidence>
<dbReference type="InterPro" id="IPR050260">
    <property type="entry name" value="FAD-bd_OxRdtase"/>
</dbReference>
<sequence length="562" mass="61118">MEKKRLIVIGGVAAGTKAASKAKRENPSLEVFIFTREGDVSYAGCGLPYYIGGMMKERRELVVRAPHEFKLEQGIQIFVNHEVTQILPAEKKVLVTDSKKNQGKEYAYDYLVLATGASPIVPPIPGVDLDNIFTLRTVLDAENIRKLVEGGTVKEALVVGGGFIGLETAENLVRQGVKTTLVEMAPTIMPGFDQEMALFVTRNIAQCGLKIKTGTKVVGFAGNEEGKVQSVSLPDEEIPAQLVVLATGIKPNVELAREAGIKIGPTGAIAVDPFQETSIPGIFAVGDCAENYHLLTGKPVWYPMGSTANKTGRIAGINIALDKKVEKFPGVLGTAIVKVFHMNGARTGLTVEEAKKAGFEPEMVWVPTHDKSHFYEDCADIITKLVVDKKTRKILGAQIVGDGVVDKPIDIYVTAISLGATVDDLSNLDLAYAPPFSMAMANTLVASHVMANKLAGKFSGLTYQELADKLKENPDTYLLDVRIEDEFKTVHLPGSDNIPLSYVRMEAEEMDPDQEIVVVCKLGKRAYLTYKILQELGFNNVKILEGGLEVYPYEKETGEKES</sequence>
<keyword evidence="5" id="KW-0560">Oxidoreductase</keyword>
<dbReference type="KEGG" id="tfr:BR63_06710"/>
<dbReference type="Proteomes" id="UP000515847">
    <property type="component" value="Chromosome"/>
</dbReference>
<dbReference type="Gene3D" id="3.50.50.60">
    <property type="entry name" value="FAD/NAD(P)-binding domain"/>
    <property type="match status" value="2"/>
</dbReference>
<gene>
    <name evidence="8" type="ORF">BR63_06710</name>
</gene>
<protein>
    <submittedName>
        <fullName evidence="8">Dehydrogenase</fullName>
    </submittedName>
</protein>
<dbReference type="GO" id="GO:0016491">
    <property type="term" value="F:oxidoreductase activity"/>
    <property type="evidence" value="ECO:0007669"/>
    <property type="project" value="UniProtKB-KW"/>
</dbReference>
<comment type="cofactor">
    <cofactor evidence="1">
        <name>FAD</name>
        <dbReference type="ChEBI" id="CHEBI:57692"/>
    </cofactor>
</comment>
<organism evidence="8 9">
    <name type="scientific">Thermanaerosceptrum fracticalcis</name>
    <dbReference type="NCBI Taxonomy" id="1712410"/>
    <lineage>
        <taxon>Bacteria</taxon>
        <taxon>Bacillati</taxon>
        <taxon>Bacillota</taxon>
        <taxon>Clostridia</taxon>
        <taxon>Eubacteriales</taxon>
        <taxon>Peptococcaceae</taxon>
        <taxon>Thermanaerosceptrum</taxon>
    </lineage>
</organism>
<evidence type="ECO:0000259" key="7">
    <source>
        <dbReference type="PROSITE" id="PS50206"/>
    </source>
</evidence>
<evidence type="ECO:0000256" key="3">
    <source>
        <dbReference type="ARBA" id="ARBA00022630"/>
    </source>
</evidence>
<evidence type="ECO:0000256" key="5">
    <source>
        <dbReference type="ARBA" id="ARBA00023002"/>
    </source>
</evidence>
<dbReference type="InterPro" id="IPR023753">
    <property type="entry name" value="FAD/NAD-binding_dom"/>
</dbReference>
<proteinExistence type="inferred from homology"/>
<name>A0A7G6E1T1_THEFR</name>
<evidence type="ECO:0000256" key="1">
    <source>
        <dbReference type="ARBA" id="ARBA00001974"/>
    </source>
</evidence>
<dbReference type="SUPFAM" id="SSF51905">
    <property type="entry name" value="FAD/NAD(P)-binding domain"/>
    <property type="match status" value="2"/>
</dbReference>
<dbReference type="PANTHER" id="PTHR43429:SF1">
    <property type="entry name" value="NAD(P)H SULFUR OXIDOREDUCTASE (COA-DEPENDENT)"/>
    <property type="match status" value="1"/>
</dbReference>
<feature type="domain" description="Rhodanese" evidence="7">
    <location>
        <begin position="472"/>
        <end position="557"/>
    </location>
</feature>
<dbReference type="AlphaFoldDB" id="A0A7G6E1T1"/>
<dbReference type="SUPFAM" id="SSF55424">
    <property type="entry name" value="FAD/NAD-linked reductases, dimerisation (C-terminal) domain"/>
    <property type="match status" value="1"/>
</dbReference>
<dbReference type="PRINTS" id="PR00411">
    <property type="entry name" value="PNDRDTASEI"/>
</dbReference>
<dbReference type="Pfam" id="PF02852">
    <property type="entry name" value="Pyr_redox_dim"/>
    <property type="match status" value="1"/>
</dbReference>
<keyword evidence="6" id="KW-0676">Redox-active center</keyword>
<dbReference type="PANTHER" id="PTHR43429">
    <property type="entry name" value="PYRIDINE NUCLEOTIDE-DISULFIDE OXIDOREDUCTASE DOMAIN-CONTAINING"/>
    <property type="match status" value="1"/>
</dbReference>
<keyword evidence="4" id="KW-0274">FAD</keyword>
<reference evidence="8 9" key="1">
    <citation type="journal article" date="2019" name="Front. Microbiol.">
        <title>Thermoanaerosceptrum fracticalcis gen. nov. sp. nov., a Novel Fumarate-Fermenting Microorganism From a Deep Fractured Carbonate Aquifer of the US Great Basin.</title>
        <authorList>
            <person name="Hamilton-Brehm S.D."/>
            <person name="Stewart L.E."/>
            <person name="Zavarin M."/>
            <person name="Caldwell M."/>
            <person name="Lawson P.A."/>
            <person name="Onstott T.C."/>
            <person name="Grzymski J."/>
            <person name="Neveux I."/>
            <person name="Lollar B.S."/>
            <person name="Russell C.E."/>
            <person name="Moser D.P."/>
        </authorList>
    </citation>
    <scope>NUCLEOTIDE SEQUENCE [LARGE SCALE GENOMIC DNA]</scope>
    <source>
        <strain evidence="8 9">DRI-13</strain>
    </source>
</reference>
<evidence type="ECO:0000256" key="4">
    <source>
        <dbReference type="ARBA" id="ARBA00022827"/>
    </source>
</evidence>
<dbReference type="Pfam" id="PF00581">
    <property type="entry name" value="Rhodanese"/>
    <property type="match status" value="1"/>
</dbReference>
<dbReference type="InterPro" id="IPR016156">
    <property type="entry name" value="FAD/NAD-linked_Rdtase_dimer_sf"/>
</dbReference>
<keyword evidence="3" id="KW-0285">Flavoprotein</keyword>
<evidence type="ECO:0000313" key="9">
    <source>
        <dbReference type="Proteomes" id="UP000515847"/>
    </source>
</evidence>
<dbReference type="InterPro" id="IPR004099">
    <property type="entry name" value="Pyr_nucl-diS_OxRdtase_dimer"/>
</dbReference>
<dbReference type="PRINTS" id="PR00368">
    <property type="entry name" value="FADPNR"/>
</dbReference>
<dbReference type="SUPFAM" id="SSF52821">
    <property type="entry name" value="Rhodanese/Cell cycle control phosphatase"/>
    <property type="match status" value="1"/>
</dbReference>
<evidence type="ECO:0000256" key="2">
    <source>
        <dbReference type="ARBA" id="ARBA00009130"/>
    </source>
</evidence>
<dbReference type="Gene3D" id="3.40.250.10">
    <property type="entry name" value="Rhodanese-like domain"/>
    <property type="match status" value="1"/>
</dbReference>
<dbReference type="EMBL" id="CP045798">
    <property type="protein sequence ID" value="QNB46035.1"/>
    <property type="molecule type" value="Genomic_DNA"/>
</dbReference>
<dbReference type="InterPro" id="IPR036873">
    <property type="entry name" value="Rhodanese-like_dom_sf"/>
</dbReference>